<dbReference type="AlphaFoldDB" id="A0A0F9R445"/>
<gene>
    <name evidence="1" type="ORF">LCGC14_0939500</name>
</gene>
<proteinExistence type="predicted"/>
<name>A0A0F9R445_9ZZZZ</name>
<organism evidence="1">
    <name type="scientific">marine sediment metagenome</name>
    <dbReference type="NCBI Taxonomy" id="412755"/>
    <lineage>
        <taxon>unclassified sequences</taxon>
        <taxon>metagenomes</taxon>
        <taxon>ecological metagenomes</taxon>
    </lineage>
</organism>
<protein>
    <submittedName>
        <fullName evidence="1">Uncharacterized protein</fullName>
    </submittedName>
</protein>
<sequence length="175" mass="20148">MFAGFWHKNFWPTNFWQEEYWAFGLIIWASPTSHDDVNNKWDDETYAYDNNTGTYARQTIGGFTNYLELILSSPIVCDRVRFWAQTGATRINVDVYYEGGWHDLYSGTKHPDSEWWVKAIPAGEKTVSKVRVSLEAGPSPRRLYEFDFAQISVGVARLYKSVERGVLSGVDRGVM</sequence>
<evidence type="ECO:0000313" key="1">
    <source>
        <dbReference type="EMBL" id="KKN20056.1"/>
    </source>
</evidence>
<dbReference type="EMBL" id="LAZR01003276">
    <property type="protein sequence ID" value="KKN20056.1"/>
    <property type="molecule type" value="Genomic_DNA"/>
</dbReference>
<accession>A0A0F9R445</accession>
<reference evidence="1" key="1">
    <citation type="journal article" date="2015" name="Nature">
        <title>Complex archaea that bridge the gap between prokaryotes and eukaryotes.</title>
        <authorList>
            <person name="Spang A."/>
            <person name="Saw J.H."/>
            <person name="Jorgensen S.L."/>
            <person name="Zaremba-Niedzwiedzka K."/>
            <person name="Martijn J."/>
            <person name="Lind A.E."/>
            <person name="van Eijk R."/>
            <person name="Schleper C."/>
            <person name="Guy L."/>
            <person name="Ettema T.J."/>
        </authorList>
    </citation>
    <scope>NUCLEOTIDE SEQUENCE</scope>
</reference>
<comment type="caution">
    <text evidence="1">The sequence shown here is derived from an EMBL/GenBank/DDBJ whole genome shotgun (WGS) entry which is preliminary data.</text>
</comment>